<dbReference type="GeneID" id="73471500"/>
<keyword evidence="4" id="KW-1185">Reference proteome</keyword>
<sequence length="219" mass="25695">MNEQDSRLVEQYQQSKLNNKSPDSDDNHSEDEDDLLAELEEDDSIIQKYRESRIEQLSKQFKQINETIKTNDNNELGEIIFIESEKNLMNLIIKQKYSIISFYQPNFSKCQLMNSKLKLLCENHLNLKVFAIKAENAPFLVEKLNIRILPCVIIYKDGKELDRLIGFEKLGNDPNSFSYDSLETYLYRWNVITRKSINRVIRSKANNNNDDSDESDLDL</sequence>
<evidence type="ECO:0000313" key="4">
    <source>
        <dbReference type="Proteomes" id="UP000694255"/>
    </source>
</evidence>
<evidence type="ECO:0000259" key="2">
    <source>
        <dbReference type="Pfam" id="PF02114"/>
    </source>
</evidence>
<evidence type="ECO:0000313" key="3">
    <source>
        <dbReference type="EMBL" id="KAG7661752.1"/>
    </source>
</evidence>
<dbReference type="PANTHER" id="PTHR21148">
    <property type="entry name" value="THIOREDOXIN DOMAIN-CONTAINING PROTEIN 9"/>
    <property type="match status" value="1"/>
</dbReference>
<gene>
    <name evidence="3" type="ORF">J8A68_004700</name>
</gene>
<dbReference type="RefSeq" id="XP_049261985.1">
    <property type="nucleotide sequence ID" value="XM_049408687.1"/>
</dbReference>
<organism evidence="3 4">
    <name type="scientific">[Candida] subhashii</name>
    <dbReference type="NCBI Taxonomy" id="561895"/>
    <lineage>
        <taxon>Eukaryota</taxon>
        <taxon>Fungi</taxon>
        <taxon>Dikarya</taxon>
        <taxon>Ascomycota</taxon>
        <taxon>Saccharomycotina</taxon>
        <taxon>Pichiomycetes</taxon>
        <taxon>Debaryomycetaceae</taxon>
        <taxon>Spathaspora</taxon>
    </lineage>
</organism>
<feature type="region of interest" description="Disordered" evidence="1">
    <location>
        <begin position="1"/>
        <end position="34"/>
    </location>
</feature>
<name>A0A8J5QF15_9ASCO</name>
<dbReference type="EMBL" id="JAGSYN010000199">
    <property type="protein sequence ID" value="KAG7661752.1"/>
    <property type="molecule type" value="Genomic_DNA"/>
</dbReference>
<reference evidence="3 4" key="1">
    <citation type="journal article" date="2021" name="DNA Res.">
        <title>Genome analysis of Candida subhashii reveals its hybrid nature and dual mitochondrial genome conformations.</title>
        <authorList>
            <person name="Mixao V."/>
            <person name="Hegedusova E."/>
            <person name="Saus E."/>
            <person name="Pryszcz L.P."/>
            <person name="Cillingova A."/>
            <person name="Nosek J."/>
            <person name="Gabaldon T."/>
        </authorList>
    </citation>
    <scope>NUCLEOTIDE SEQUENCE [LARGE SCALE GENOMIC DNA]</scope>
    <source>
        <strain evidence="3 4">CBS 10753</strain>
    </source>
</reference>
<feature type="compositionally biased region" description="Polar residues" evidence="1">
    <location>
        <begin position="11"/>
        <end position="21"/>
    </location>
</feature>
<accession>A0A8J5QF15</accession>
<proteinExistence type="predicted"/>
<dbReference type="Proteomes" id="UP000694255">
    <property type="component" value="Unassembled WGS sequence"/>
</dbReference>
<evidence type="ECO:0000256" key="1">
    <source>
        <dbReference type="SAM" id="MobiDB-lite"/>
    </source>
</evidence>
<dbReference type="OrthoDB" id="10257948at2759"/>
<comment type="caution">
    <text evidence="3">The sequence shown here is derived from an EMBL/GenBank/DDBJ whole genome shotgun (WGS) entry which is preliminary data.</text>
</comment>
<protein>
    <recommendedName>
        <fullName evidence="2">Phosducin domain-containing protein</fullName>
    </recommendedName>
</protein>
<dbReference type="InterPro" id="IPR024253">
    <property type="entry name" value="Phosducin_thioredoxin-like_dom"/>
</dbReference>
<feature type="domain" description="Phosducin" evidence="2">
    <location>
        <begin position="18"/>
        <end position="217"/>
    </location>
</feature>
<dbReference type="Pfam" id="PF02114">
    <property type="entry name" value="Phosducin"/>
    <property type="match status" value="1"/>
</dbReference>
<dbReference type="AlphaFoldDB" id="A0A8J5QF15"/>